<sequence length="129" mass="14767">MPTVAECVCCREHEVVLQMLPEACVCVTQHPLLAQYALVRENIEDAIRLSALVTRRQYDTTNNRVMRVGAYRSYTAWIHGFLGKHNRIPIPACAIKSIRTAYPDPQGNYTGFQFYMDLTESNLDFQLNL</sequence>
<proteinExistence type="predicted"/>
<dbReference type="InterPro" id="IPR046815">
    <property type="entry name" value="P2RX7_C"/>
</dbReference>
<dbReference type="Pfam" id="PF20478">
    <property type="entry name" value="P2RX7_C"/>
    <property type="match status" value="1"/>
</dbReference>
<dbReference type="OrthoDB" id="9898708at2759"/>
<protein>
    <recommendedName>
        <fullName evidence="1">P2X purinoreceptor 7 intracellular domain-containing protein</fullName>
    </recommendedName>
</protein>
<evidence type="ECO:0000313" key="3">
    <source>
        <dbReference type="Proteomes" id="UP000770717"/>
    </source>
</evidence>
<dbReference type="PANTHER" id="PTHR36981">
    <property type="entry name" value="ZGC:195170"/>
    <property type="match status" value="1"/>
</dbReference>
<name>A0A8J6BGT6_ELECQ</name>
<comment type="caution">
    <text evidence="2">The sequence shown here is derived from an EMBL/GenBank/DDBJ whole genome shotgun (WGS) entry which is preliminary data.</text>
</comment>
<gene>
    <name evidence="2" type="ORF">GDO78_019442</name>
</gene>
<reference evidence="2" key="1">
    <citation type="thesis" date="2020" institute="ProQuest LLC" country="789 East Eisenhower Parkway, Ann Arbor, MI, USA">
        <title>Comparative Genomics and Chromosome Evolution.</title>
        <authorList>
            <person name="Mudd A.B."/>
        </authorList>
    </citation>
    <scope>NUCLEOTIDE SEQUENCE</scope>
    <source>
        <strain evidence="2">HN-11 Male</strain>
        <tissue evidence="2">Kidney and liver</tissue>
    </source>
</reference>
<evidence type="ECO:0000259" key="1">
    <source>
        <dbReference type="Pfam" id="PF20478"/>
    </source>
</evidence>
<dbReference type="EMBL" id="WNTK01003951">
    <property type="protein sequence ID" value="KAG9464749.1"/>
    <property type="molecule type" value="Genomic_DNA"/>
</dbReference>
<dbReference type="PANTHER" id="PTHR36981:SF9">
    <property type="entry name" value="NANOR-RELATED"/>
    <property type="match status" value="1"/>
</dbReference>
<keyword evidence="3" id="KW-1185">Reference proteome</keyword>
<evidence type="ECO:0000313" key="2">
    <source>
        <dbReference type="EMBL" id="KAG9464749.1"/>
    </source>
</evidence>
<organism evidence="2 3">
    <name type="scientific">Eleutherodactylus coqui</name>
    <name type="common">Puerto Rican coqui</name>
    <dbReference type="NCBI Taxonomy" id="57060"/>
    <lineage>
        <taxon>Eukaryota</taxon>
        <taxon>Metazoa</taxon>
        <taxon>Chordata</taxon>
        <taxon>Craniata</taxon>
        <taxon>Vertebrata</taxon>
        <taxon>Euteleostomi</taxon>
        <taxon>Amphibia</taxon>
        <taxon>Batrachia</taxon>
        <taxon>Anura</taxon>
        <taxon>Neobatrachia</taxon>
        <taxon>Hyloidea</taxon>
        <taxon>Eleutherodactylidae</taxon>
        <taxon>Eleutherodactylinae</taxon>
        <taxon>Eleutherodactylus</taxon>
        <taxon>Eleutherodactylus</taxon>
    </lineage>
</organism>
<dbReference type="Proteomes" id="UP000770717">
    <property type="component" value="Unassembled WGS sequence"/>
</dbReference>
<accession>A0A8J6BGT6</accession>
<dbReference type="EMBL" id="WNTK01003951">
    <property type="protein sequence ID" value="KAG9464750.1"/>
    <property type="molecule type" value="Genomic_DNA"/>
</dbReference>
<feature type="domain" description="P2X purinoreceptor 7 intracellular" evidence="1">
    <location>
        <begin position="6"/>
        <end position="113"/>
    </location>
</feature>
<dbReference type="AlphaFoldDB" id="A0A8J6BGT6"/>